<dbReference type="InterPro" id="IPR010049">
    <property type="entry name" value="MTA_SAH_Nsdase"/>
</dbReference>
<evidence type="ECO:0000256" key="5">
    <source>
        <dbReference type="ARBA" id="ARBA00023167"/>
    </source>
</evidence>
<evidence type="ECO:0000259" key="6">
    <source>
        <dbReference type="Pfam" id="PF01048"/>
    </source>
</evidence>
<gene>
    <name evidence="7" type="ORF">GCM10010979_21770</name>
</gene>
<dbReference type="PANTHER" id="PTHR46832:SF1">
    <property type="entry name" value="5'-METHYLTHIOADENOSINE_S-ADENOSYLHOMOCYSTEINE NUCLEOSIDASE"/>
    <property type="match status" value="1"/>
</dbReference>
<comment type="caution">
    <text evidence="7">The sequence shown here is derived from an EMBL/GenBank/DDBJ whole genome shotgun (WGS) entry which is preliminary data.</text>
</comment>
<reference evidence="7" key="1">
    <citation type="journal article" date="2014" name="Int. J. Syst. Evol. Microbiol.">
        <title>Complete genome sequence of Corynebacterium casei LMG S-19264T (=DSM 44701T), isolated from a smear-ripened cheese.</title>
        <authorList>
            <consortium name="US DOE Joint Genome Institute (JGI-PGF)"/>
            <person name="Walter F."/>
            <person name="Albersmeier A."/>
            <person name="Kalinowski J."/>
            <person name="Ruckert C."/>
        </authorList>
    </citation>
    <scope>NUCLEOTIDE SEQUENCE</scope>
    <source>
        <strain evidence="7">CGMCC 1.12813</strain>
    </source>
</reference>
<dbReference type="InterPro" id="IPR000845">
    <property type="entry name" value="Nucleoside_phosphorylase_d"/>
</dbReference>
<reference evidence="7" key="2">
    <citation type="submission" date="2020-09" db="EMBL/GenBank/DDBJ databases">
        <authorList>
            <person name="Sun Q."/>
            <person name="Zhou Y."/>
        </authorList>
    </citation>
    <scope>NUCLEOTIDE SEQUENCE</scope>
    <source>
        <strain evidence="7">CGMCC 1.12813</strain>
    </source>
</reference>
<dbReference type="EMBL" id="BMGB01000001">
    <property type="protein sequence ID" value="GGB06868.1"/>
    <property type="molecule type" value="Genomic_DNA"/>
</dbReference>
<comment type="pathway">
    <text evidence="1">Amino-acid biosynthesis; L-methionine biosynthesis via salvage pathway; S-methyl-5-thio-alpha-D-ribose 1-phosphate from S-methyl-5'-thioadenosine (hydrolase route): step 1/2.</text>
</comment>
<keyword evidence="3" id="KW-0028">Amino-acid biosynthesis</keyword>
<dbReference type="AlphaFoldDB" id="A0A916SLH5"/>
<feature type="domain" description="Nucleoside phosphorylase" evidence="6">
    <location>
        <begin position="18"/>
        <end position="249"/>
    </location>
</feature>
<dbReference type="PANTHER" id="PTHR46832">
    <property type="entry name" value="5'-METHYLTHIOADENOSINE/S-ADENOSYLHOMOCYSTEINE NUCLEOSIDASE"/>
    <property type="match status" value="1"/>
</dbReference>
<evidence type="ECO:0000313" key="8">
    <source>
        <dbReference type="Proteomes" id="UP000606922"/>
    </source>
</evidence>
<dbReference type="Gene3D" id="3.40.50.1580">
    <property type="entry name" value="Nucleoside phosphorylase domain"/>
    <property type="match status" value="1"/>
</dbReference>
<protein>
    <recommendedName>
        <fullName evidence="2">adenosylhomocysteine nucleosidase</fullName>
        <ecNumber evidence="2">3.2.2.9</ecNumber>
    </recommendedName>
</protein>
<evidence type="ECO:0000256" key="3">
    <source>
        <dbReference type="ARBA" id="ARBA00022605"/>
    </source>
</evidence>
<evidence type="ECO:0000313" key="7">
    <source>
        <dbReference type="EMBL" id="GGB06868.1"/>
    </source>
</evidence>
<dbReference type="GO" id="GO:0005829">
    <property type="term" value="C:cytosol"/>
    <property type="evidence" value="ECO:0007669"/>
    <property type="project" value="TreeGrafter"/>
</dbReference>
<dbReference type="GO" id="GO:0008930">
    <property type="term" value="F:methylthioadenosine nucleosidase activity"/>
    <property type="evidence" value="ECO:0007669"/>
    <property type="project" value="InterPro"/>
</dbReference>
<dbReference type="GO" id="GO:0008782">
    <property type="term" value="F:adenosylhomocysteine nucleosidase activity"/>
    <property type="evidence" value="ECO:0007669"/>
    <property type="project" value="UniProtKB-EC"/>
</dbReference>
<dbReference type="GO" id="GO:0009164">
    <property type="term" value="P:nucleoside catabolic process"/>
    <property type="evidence" value="ECO:0007669"/>
    <property type="project" value="InterPro"/>
</dbReference>
<dbReference type="GO" id="GO:0019509">
    <property type="term" value="P:L-methionine salvage from methylthioadenosine"/>
    <property type="evidence" value="ECO:0007669"/>
    <property type="project" value="InterPro"/>
</dbReference>
<dbReference type="RefSeq" id="WP_229733252.1">
    <property type="nucleotide sequence ID" value="NZ_BMGB01000001.1"/>
</dbReference>
<keyword evidence="5" id="KW-0486">Methionine biosynthesis</keyword>
<sequence>MNIARPSDSPEVSEIAAVVLVAMPDEEAPFLDRATTVGDPVTVGLAVHRYVEIAGRTVLLVRTGIGLVNAAGGATSAILESAPAHGETGALVISAGTAGGVGEWVRVGDVVIGTDYINIDADARAFGYVLGQVPRMPASYTASSAAIEAFARSGHLDDLSPSGVHFGLIASSYSFVTPERAVSIRAALPGTLATDMESVAIAQTSYVHGREFVSVRAVSDLCGPVAHTDFLTDVDDAAERSANAVVALLSQLPR</sequence>
<evidence type="ECO:0000256" key="4">
    <source>
        <dbReference type="ARBA" id="ARBA00022801"/>
    </source>
</evidence>
<dbReference type="GO" id="GO:0019284">
    <property type="term" value="P:L-methionine salvage from S-adenosylmethionine"/>
    <property type="evidence" value="ECO:0007669"/>
    <property type="project" value="TreeGrafter"/>
</dbReference>
<dbReference type="Pfam" id="PF01048">
    <property type="entry name" value="PNP_UDP_1"/>
    <property type="match status" value="1"/>
</dbReference>
<dbReference type="Proteomes" id="UP000606922">
    <property type="component" value="Unassembled WGS sequence"/>
</dbReference>
<dbReference type="SUPFAM" id="SSF53167">
    <property type="entry name" value="Purine and uridine phosphorylases"/>
    <property type="match status" value="1"/>
</dbReference>
<name>A0A916SLH5_9MICO</name>
<dbReference type="NCBIfam" id="TIGR01704">
    <property type="entry name" value="MTA_SAH-Nsdase"/>
    <property type="match status" value="1"/>
</dbReference>
<organism evidence="7 8">
    <name type="scientific">Conyzicola nivalis</name>
    <dbReference type="NCBI Taxonomy" id="1477021"/>
    <lineage>
        <taxon>Bacteria</taxon>
        <taxon>Bacillati</taxon>
        <taxon>Actinomycetota</taxon>
        <taxon>Actinomycetes</taxon>
        <taxon>Micrococcales</taxon>
        <taxon>Microbacteriaceae</taxon>
        <taxon>Conyzicola</taxon>
    </lineage>
</organism>
<keyword evidence="8" id="KW-1185">Reference proteome</keyword>
<dbReference type="InterPro" id="IPR035994">
    <property type="entry name" value="Nucleoside_phosphorylase_sf"/>
</dbReference>
<evidence type="ECO:0000256" key="2">
    <source>
        <dbReference type="ARBA" id="ARBA00011974"/>
    </source>
</evidence>
<proteinExistence type="predicted"/>
<accession>A0A916SLH5</accession>
<dbReference type="CDD" id="cd09008">
    <property type="entry name" value="MTAN"/>
    <property type="match status" value="1"/>
</dbReference>
<dbReference type="EC" id="3.2.2.9" evidence="2"/>
<evidence type="ECO:0000256" key="1">
    <source>
        <dbReference type="ARBA" id="ARBA00004945"/>
    </source>
</evidence>
<keyword evidence="4" id="KW-0378">Hydrolase</keyword>